<organism evidence="3 4">
    <name type="scientific">Paraburkholderia terrae</name>
    <dbReference type="NCBI Taxonomy" id="311230"/>
    <lineage>
        <taxon>Bacteria</taxon>
        <taxon>Pseudomonadati</taxon>
        <taxon>Pseudomonadota</taxon>
        <taxon>Betaproteobacteria</taxon>
        <taxon>Burkholderiales</taxon>
        <taxon>Burkholderiaceae</taxon>
        <taxon>Paraburkholderia</taxon>
    </lineage>
</organism>
<feature type="chain" id="PRO_5014458011" evidence="2">
    <location>
        <begin position="28"/>
        <end position="74"/>
    </location>
</feature>
<reference evidence="3 4" key="1">
    <citation type="submission" date="2018-01" db="EMBL/GenBank/DDBJ databases">
        <title>Species boundaries and ecological features among Paraburkholderia terrae DSMZ17804T, P. hospita DSMZ17164T and P. caribensis DSMZ13236T.</title>
        <authorList>
            <person name="Pratama A.A."/>
        </authorList>
    </citation>
    <scope>NUCLEOTIDE SEQUENCE [LARGE SCALE GENOMIC DNA]</scope>
    <source>
        <strain evidence="3 4">DSM 17804</strain>
    </source>
</reference>
<protein>
    <submittedName>
        <fullName evidence="3">Uncharacterized protein</fullName>
    </submittedName>
</protein>
<gene>
    <name evidence="3" type="ORF">C2L65_22290</name>
</gene>
<evidence type="ECO:0000256" key="1">
    <source>
        <dbReference type="SAM" id="MobiDB-lite"/>
    </source>
</evidence>
<dbReference type="Proteomes" id="UP000243502">
    <property type="component" value="Chromosome 2"/>
</dbReference>
<feature type="region of interest" description="Disordered" evidence="1">
    <location>
        <begin position="27"/>
        <end position="74"/>
    </location>
</feature>
<dbReference type="KEGG" id="pter:C2L65_22290"/>
<feature type="signal peptide" evidence="2">
    <location>
        <begin position="1"/>
        <end position="27"/>
    </location>
</feature>
<name>A0A2I8EWC2_9BURK</name>
<accession>A0A2I8EWC2</accession>
<feature type="compositionally biased region" description="Basic and acidic residues" evidence="1">
    <location>
        <begin position="38"/>
        <end position="67"/>
    </location>
</feature>
<sequence length="74" mass="7849">MMKGYLVSLAAAACVAVSLAPLQQAVAQPSALKPMQDAQRKAEQKAREAKKEDERAQAPDEAQKQESAKPASSP</sequence>
<evidence type="ECO:0000313" key="4">
    <source>
        <dbReference type="Proteomes" id="UP000243502"/>
    </source>
</evidence>
<dbReference type="AlphaFoldDB" id="A0A2I8EWC2"/>
<keyword evidence="2" id="KW-0732">Signal</keyword>
<proteinExistence type="predicted"/>
<evidence type="ECO:0000313" key="3">
    <source>
        <dbReference type="EMBL" id="AUT63800.1"/>
    </source>
</evidence>
<dbReference type="EMBL" id="CP026112">
    <property type="protein sequence ID" value="AUT63800.1"/>
    <property type="molecule type" value="Genomic_DNA"/>
</dbReference>
<evidence type="ECO:0000256" key="2">
    <source>
        <dbReference type="SAM" id="SignalP"/>
    </source>
</evidence>